<keyword evidence="2" id="KW-1185">Reference proteome</keyword>
<dbReference type="AlphaFoldDB" id="A0A5B0MKZ0"/>
<accession>A0A5B0MKZ0</accession>
<dbReference type="EMBL" id="VSWC01000144">
    <property type="protein sequence ID" value="KAA1077575.1"/>
    <property type="molecule type" value="Genomic_DNA"/>
</dbReference>
<sequence length="238" mass="27606">MEMTHIIPKENARGLEGIRNRHRPTKHETDINQGKKNTGLNEVLINLMKEDLLSLKSEIPKIIKVANDSQKPYHRNYHGMEPLIACAEKLNSIYDLLIPCIRNLDFYLEGSDLIISPNRKSNQSTKKREFSGMKMDLELIEKNKSFKPTVNEEILQEVIIKLNNILHKLPVPSRSGPEYSALQTLIFHTVDYLYKYELITAKAYQSFCQKPGTEEYAAYNMFWEGFITLQEYVCLLQP</sequence>
<dbReference type="Proteomes" id="UP000324748">
    <property type="component" value="Unassembled WGS sequence"/>
</dbReference>
<proteinExistence type="predicted"/>
<name>A0A5B0MKZ0_PUCGR</name>
<organism evidence="1 2">
    <name type="scientific">Puccinia graminis f. sp. tritici</name>
    <dbReference type="NCBI Taxonomy" id="56615"/>
    <lineage>
        <taxon>Eukaryota</taxon>
        <taxon>Fungi</taxon>
        <taxon>Dikarya</taxon>
        <taxon>Basidiomycota</taxon>
        <taxon>Pucciniomycotina</taxon>
        <taxon>Pucciniomycetes</taxon>
        <taxon>Pucciniales</taxon>
        <taxon>Pucciniaceae</taxon>
        <taxon>Puccinia</taxon>
    </lineage>
</organism>
<evidence type="ECO:0000313" key="1">
    <source>
        <dbReference type="EMBL" id="KAA1077575.1"/>
    </source>
</evidence>
<dbReference type="OrthoDB" id="10647910at2759"/>
<gene>
    <name evidence="1" type="ORF">PGT21_012263</name>
</gene>
<protein>
    <submittedName>
        <fullName evidence="1">Uncharacterized protein</fullName>
    </submittedName>
</protein>
<comment type="caution">
    <text evidence="1">The sequence shown here is derived from an EMBL/GenBank/DDBJ whole genome shotgun (WGS) entry which is preliminary data.</text>
</comment>
<reference evidence="1 2" key="1">
    <citation type="submission" date="2019-05" db="EMBL/GenBank/DDBJ databases">
        <title>Emergence of the Ug99 lineage of the wheat stem rust pathogen through somatic hybridization.</title>
        <authorList>
            <person name="Li F."/>
            <person name="Upadhyaya N.M."/>
            <person name="Sperschneider J."/>
            <person name="Matny O."/>
            <person name="Nguyen-Phuc H."/>
            <person name="Mago R."/>
            <person name="Raley C."/>
            <person name="Miller M.E."/>
            <person name="Silverstein K.A.T."/>
            <person name="Henningsen E."/>
            <person name="Hirsch C.D."/>
            <person name="Visser B."/>
            <person name="Pretorius Z.A."/>
            <person name="Steffenson B.J."/>
            <person name="Schwessinger B."/>
            <person name="Dodds P.N."/>
            <person name="Figueroa M."/>
        </authorList>
    </citation>
    <scope>NUCLEOTIDE SEQUENCE [LARGE SCALE GENOMIC DNA]</scope>
    <source>
        <strain evidence="1">21-0</strain>
    </source>
</reference>
<evidence type="ECO:0000313" key="2">
    <source>
        <dbReference type="Proteomes" id="UP000324748"/>
    </source>
</evidence>